<gene>
    <name evidence="3" type="ORF">B0H66DRAFT_531217</name>
</gene>
<accession>A0AAE0IBG5</accession>
<dbReference type="Pfam" id="PF14420">
    <property type="entry name" value="Clr5"/>
    <property type="match status" value="1"/>
</dbReference>
<evidence type="ECO:0000259" key="2">
    <source>
        <dbReference type="Pfam" id="PF14420"/>
    </source>
</evidence>
<reference evidence="3" key="2">
    <citation type="submission" date="2023-06" db="EMBL/GenBank/DDBJ databases">
        <authorList>
            <consortium name="Lawrence Berkeley National Laboratory"/>
            <person name="Haridas S."/>
            <person name="Hensen N."/>
            <person name="Bonometti L."/>
            <person name="Westerberg I."/>
            <person name="Brannstrom I.O."/>
            <person name="Guillou S."/>
            <person name="Cros-Aarteil S."/>
            <person name="Calhoun S."/>
            <person name="Kuo A."/>
            <person name="Mondo S."/>
            <person name="Pangilinan J."/>
            <person name="Riley R."/>
            <person name="Labutti K."/>
            <person name="Andreopoulos B."/>
            <person name="Lipzen A."/>
            <person name="Chen C."/>
            <person name="Yanf M."/>
            <person name="Daum C."/>
            <person name="Ng V."/>
            <person name="Clum A."/>
            <person name="Steindorff A."/>
            <person name="Ohm R."/>
            <person name="Martin F."/>
            <person name="Silar P."/>
            <person name="Natvig D."/>
            <person name="Lalanne C."/>
            <person name="Gautier V."/>
            <person name="Ament-Velasquez S.L."/>
            <person name="Kruys A."/>
            <person name="Hutchinson M.I."/>
            <person name="Powell A.J."/>
            <person name="Barry K."/>
            <person name="Miller A.N."/>
            <person name="Grigoriev I.V."/>
            <person name="Debuchy R."/>
            <person name="Gladieux P."/>
            <person name="Thoren M.H."/>
            <person name="Johannesson H."/>
        </authorList>
    </citation>
    <scope>NUCLEOTIDE SEQUENCE</scope>
    <source>
        <strain evidence="3">CBS 118394</strain>
    </source>
</reference>
<reference evidence="3" key="1">
    <citation type="journal article" date="2023" name="Mol. Phylogenet. Evol.">
        <title>Genome-scale phylogeny and comparative genomics of the fungal order Sordariales.</title>
        <authorList>
            <person name="Hensen N."/>
            <person name="Bonometti L."/>
            <person name="Westerberg I."/>
            <person name="Brannstrom I.O."/>
            <person name="Guillou S."/>
            <person name="Cros-Aarteil S."/>
            <person name="Calhoun S."/>
            <person name="Haridas S."/>
            <person name="Kuo A."/>
            <person name="Mondo S."/>
            <person name="Pangilinan J."/>
            <person name="Riley R."/>
            <person name="LaButti K."/>
            <person name="Andreopoulos B."/>
            <person name="Lipzen A."/>
            <person name="Chen C."/>
            <person name="Yan M."/>
            <person name="Daum C."/>
            <person name="Ng V."/>
            <person name="Clum A."/>
            <person name="Steindorff A."/>
            <person name="Ohm R.A."/>
            <person name="Martin F."/>
            <person name="Silar P."/>
            <person name="Natvig D.O."/>
            <person name="Lalanne C."/>
            <person name="Gautier V."/>
            <person name="Ament-Velasquez S.L."/>
            <person name="Kruys A."/>
            <person name="Hutchinson M.I."/>
            <person name="Powell A.J."/>
            <person name="Barry K."/>
            <person name="Miller A.N."/>
            <person name="Grigoriev I.V."/>
            <person name="Debuchy R."/>
            <person name="Gladieux P."/>
            <person name="Hiltunen Thoren M."/>
            <person name="Johannesson H."/>
        </authorList>
    </citation>
    <scope>NUCLEOTIDE SEQUENCE</scope>
    <source>
        <strain evidence="3">CBS 118394</strain>
    </source>
</reference>
<dbReference type="InterPro" id="IPR025676">
    <property type="entry name" value="Clr5_dom"/>
</dbReference>
<proteinExistence type="predicted"/>
<feature type="compositionally biased region" description="Low complexity" evidence="1">
    <location>
        <begin position="10"/>
        <end position="23"/>
    </location>
</feature>
<protein>
    <submittedName>
        <fullName evidence="3">Clr5 domain-containing protein</fullName>
    </submittedName>
</protein>
<dbReference type="AlphaFoldDB" id="A0AAE0IBG5"/>
<evidence type="ECO:0000313" key="4">
    <source>
        <dbReference type="Proteomes" id="UP001283341"/>
    </source>
</evidence>
<dbReference type="Proteomes" id="UP001283341">
    <property type="component" value="Unassembled WGS sequence"/>
</dbReference>
<feature type="region of interest" description="Disordered" evidence="1">
    <location>
        <begin position="1"/>
        <end position="33"/>
    </location>
</feature>
<dbReference type="PANTHER" id="PTHR38788:SF3">
    <property type="entry name" value="CLR5 DOMAIN-CONTAINING PROTEIN"/>
    <property type="match status" value="1"/>
</dbReference>
<sequence length="479" mass="54346">MEPGATAPDTGGAERAAETTTSTLPIRPQGKWATPDDWTAAKSTIKHLYMEENLPLKEVMAIMEEKHNFRGTVKMYKSKLNEWGLFKTFKPREVLAALRVLEARQAAGVVDPIITMRGTEVDLDWVRSYIKRNRKKINKLTRLDPTLLASNTQHSNRNSDNMAVACRTPSPRPPLPPSQGLVLAEELLRAVTLYVDTAFTGGLWYIDDHGLCRSRKDGSSSGASVSGSSNFFLLDVWDRLDRASQAMKRAEKVNLVDILNPAFAHLNVIIREEDPRSFPFLLGCLETLRLRGRMDLMTTFLKYAWQLSATLLGANYPHARIWRQTYMMICCYADATGPQKNEYMSAWEEIYILLLDRYHTEARKDQKVAAALRARHKKILNSPDSTTVTSSDQAIGHGLVSVTNCAGVEEHDDQRLLYTFNEEARKPGFNPQEIYWREQYPCSLMRHLRPMPISSEMQIPEGEKSNGNRVVFSESAWNY</sequence>
<evidence type="ECO:0000313" key="3">
    <source>
        <dbReference type="EMBL" id="KAK3321854.1"/>
    </source>
</evidence>
<evidence type="ECO:0000256" key="1">
    <source>
        <dbReference type="SAM" id="MobiDB-lite"/>
    </source>
</evidence>
<organism evidence="3 4">
    <name type="scientific">Apodospora peruviana</name>
    <dbReference type="NCBI Taxonomy" id="516989"/>
    <lineage>
        <taxon>Eukaryota</taxon>
        <taxon>Fungi</taxon>
        <taxon>Dikarya</taxon>
        <taxon>Ascomycota</taxon>
        <taxon>Pezizomycotina</taxon>
        <taxon>Sordariomycetes</taxon>
        <taxon>Sordariomycetidae</taxon>
        <taxon>Sordariales</taxon>
        <taxon>Lasiosphaeriaceae</taxon>
        <taxon>Apodospora</taxon>
    </lineage>
</organism>
<comment type="caution">
    <text evidence="3">The sequence shown here is derived from an EMBL/GenBank/DDBJ whole genome shotgun (WGS) entry which is preliminary data.</text>
</comment>
<dbReference type="EMBL" id="JAUEDM010000003">
    <property type="protein sequence ID" value="KAK3321854.1"/>
    <property type="molecule type" value="Genomic_DNA"/>
</dbReference>
<dbReference type="PANTHER" id="PTHR38788">
    <property type="entry name" value="CLR5 DOMAIN-CONTAINING PROTEIN"/>
    <property type="match status" value="1"/>
</dbReference>
<name>A0AAE0IBG5_9PEZI</name>
<feature type="domain" description="Clr5" evidence="2">
    <location>
        <begin position="35"/>
        <end position="87"/>
    </location>
</feature>
<keyword evidence="4" id="KW-1185">Reference proteome</keyword>